<keyword evidence="1" id="KW-1133">Transmembrane helix</keyword>
<protein>
    <recommendedName>
        <fullName evidence="4">Redoxin domain-containing protein</fullName>
    </recommendedName>
</protein>
<evidence type="ECO:0000313" key="2">
    <source>
        <dbReference type="EMBL" id="OUQ72502.1"/>
    </source>
</evidence>
<keyword evidence="1" id="KW-0812">Transmembrane</keyword>
<evidence type="ECO:0000313" key="3">
    <source>
        <dbReference type="Proteomes" id="UP000196036"/>
    </source>
</evidence>
<dbReference type="EMBL" id="NFLW01000006">
    <property type="protein sequence ID" value="OUQ72502.1"/>
    <property type="molecule type" value="Genomic_DNA"/>
</dbReference>
<proteinExistence type="predicted"/>
<comment type="caution">
    <text evidence="2">The sequence shown here is derived from an EMBL/GenBank/DDBJ whole genome shotgun (WGS) entry which is preliminary data.</text>
</comment>
<dbReference type="Proteomes" id="UP000196036">
    <property type="component" value="Unassembled WGS sequence"/>
</dbReference>
<sequence>MFMKLGNRLLFISFLLGVFTILSFLWIKGRYETGRIVIDIIGTKIELSSDSLFQEKIFPKILVVVEDTGECTTCTMQVYDWYLYKLDLDEHNLSCDIIYILNDSVSLSSEIKSLLGYYHLNYIKDTNTFLNQNEWIRKNSIRTFLIDKEGHIQLVGSPIGNMKLWTLYKNKIEKLIG</sequence>
<evidence type="ECO:0008006" key="4">
    <source>
        <dbReference type="Google" id="ProtNLM"/>
    </source>
</evidence>
<gene>
    <name evidence="2" type="ORF">B5E52_04495</name>
</gene>
<organism evidence="2 3">
    <name type="scientific">Bacteroides xylanisolvens</name>
    <dbReference type="NCBI Taxonomy" id="371601"/>
    <lineage>
        <taxon>Bacteria</taxon>
        <taxon>Pseudomonadati</taxon>
        <taxon>Bacteroidota</taxon>
        <taxon>Bacteroidia</taxon>
        <taxon>Bacteroidales</taxon>
        <taxon>Bacteroidaceae</taxon>
        <taxon>Bacteroides</taxon>
    </lineage>
</organism>
<reference evidence="3" key="1">
    <citation type="submission" date="2017-04" db="EMBL/GenBank/DDBJ databases">
        <title>Function of individual gut microbiota members based on whole genome sequencing of pure cultures obtained from chicken caecum.</title>
        <authorList>
            <person name="Medvecky M."/>
            <person name="Cejkova D."/>
            <person name="Polansky O."/>
            <person name="Karasova D."/>
            <person name="Kubasova T."/>
            <person name="Cizek A."/>
            <person name="Rychlik I."/>
        </authorList>
    </citation>
    <scope>NUCLEOTIDE SEQUENCE [LARGE SCALE GENOMIC DNA]</scope>
    <source>
        <strain evidence="3">An109</strain>
    </source>
</reference>
<evidence type="ECO:0000256" key="1">
    <source>
        <dbReference type="SAM" id="Phobius"/>
    </source>
</evidence>
<accession>A0A1Y4VQX5</accession>
<dbReference type="AlphaFoldDB" id="A0A1Y4VQX5"/>
<feature type="transmembrane region" description="Helical" evidence="1">
    <location>
        <begin position="9"/>
        <end position="27"/>
    </location>
</feature>
<keyword evidence="1" id="KW-0472">Membrane</keyword>
<name>A0A1Y4VQX5_9BACE</name>